<organism evidence="1 2">
    <name type="scientific">Persea americana</name>
    <name type="common">Avocado</name>
    <dbReference type="NCBI Taxonomy" id="3435"/>
    <lineage>
        <taxon>Eukaryota</taxon>
        <taxon>Viridiplantae</taxon>
        <taxon>Streptophyta</taxon>
        <taxon>Embryophyta</taxon>
        <taxon>Tracheophyta</taxon>
        <taxon>Spermatophyta</taxon>
        <taxon>Magnoliopsida</taxon>
        <taxon>Magnoliidae</taxon>
        <taxon>Laurales</taxon>
        <taxon>Lauraceae</taxon>
        <taxon>Persea</taxon>
    </lineage>
</organism>
<keyword evidence="2" id="KW-1185">Reference proteome</keyword>
<dbReference type="EMBL" id="CM056813">
    <property type="protein sequence ID" value="KAJ8639019.1"/>
    <property type="molecule type" value="Genomic_DNA"/>
</dbReference>
<evidence type="ECO:0000313" key="1">
    <source>
        <dbReference type="EMBL" id="KAJ8639019.1"/>
    </source>
</evidence>
<proteinExistence type="predicted"/>
<evidence type="ECO:0000313" key="2">
    <source>
        <dbReference type="Proteomes" id="UP001234297"/>
    </source>
</evidence>
<name>A0ACC2M094_PERAE</name>
<gene>
    <name evidence="1" type="ORF">MRB53_015713</name>
</gene>
<dbReference type="Proteomes" id="UP001234297">
    <property type="component" value="Chromosome 5"/>
</dbReference>
<comment type="caution">
    <text evidence="1">The sequence shown here is derived from an EMBL/GenBank/DDBJ whole genome shotgun (WGS) entry which is preliminary data.</text>
</comment>
<reference evidence="1 2" key="1">
    <citation type="journal article" date="2022" name="Hortic Res">
        <title>A haplotype resolved chromosomal level avocado genome allows analysis of novel avocado genes.</title>
        <authorList>
            <person name="Nath O."/>
            <person name="Fletcher S.J."/>
            <person name="Hayward A."/>
            <person name="Shaw L.M."/>
            <person name="Masouleh A.K."/>
            <person name="Furtado A."/>
            <person name="Henry R.J."/>
            <person name="Mitter N."/>
        </authorList>
    </citation>
    <scope>NUCLEOTIDE SEQUENCE [LARGE SCALE GENOMIC DNA]</scope>
    <source>
        <strain evidence="2">cv. Hass</strain>
    </source>
</reference>
<sequence>MPIGCLLLLLNLCSYAIVAAIGGWAVNITIDEGFFVGPGPTVLAHLSPIYFPMGNAGTGFFVIFALIAGAGGAASAIGGIFNLYSWNVDSFPSTASPALIAWTLTLLAMGLVNDLPSNLF</sequence>
<accession>A0ACC2M094</accession>
<protein>
    <submittedName>
        <fullName evidence="1">Uncharacterized protein</fullName>
    </submittedName>
</protein>